<sequence>MARNNQNSDFHPNGQRLIALRDVKPVYGHRNETPYRMYSLSNPRPTSMVTAKQVRDASDRWDAEIDEMDARSVLEDIDTQWGALPEGGALEGYGSD</sequence>
<protein>
    <submittedName>
        <fullName evidence="1">Uncharacterized protein</fullName>
    </submittedName>
</protein>
<dbReference type="Proteomes" id="UP000308197">
    <property type="component" value="Unassembled WGS sequence"/>
</dbReference>
<accession>A0A5C3NY65</accession>
<gene>
    <name evidence="1" type="ORF">K466DRAFT_342673</name>
</gene>
<organism evidence="1 2">
    <name type="scientific">Polyporus arcularius HHB13444</name>
    <dbReference type="NCBI Taxonomy" id="1314778"/>
    <lineage>
        <taxon>Eukaryota</taxon>
        <taxon>Fungi</taxon>
        <taxon>Dikarya</taxon>
        <taxon>Basidiomycota</taxon>
        <taxon>Agaricomycotina</taxon>
        <taxon>Agaricomycetes</taxon>
        <taxon>Polyporales</taxon>
        <taxon>Polyporaceae</taxon>
        <taxon>Polyporus</taxon>
    </lineage>
</organism>
<dbReference type="EMBL" id="ML211621">
    <property type="protein sequence ID" value="TFK81318.1"/>
    <property type="molecule type" value="Genomic_DNA"/>
</dbReference>
<dbReference type="AlphaFoldDB" id="A0A5C3NY65"/>
<evidence type="ECO:0000313" key="1">
    <source>
        <dbReference type="EMBL" id="TFK81318.1"/>
    </source>
</evidence>
<evidence type="ECO:0000313" key="2">
    <source>
        <dbReference type="Proteomes" id="UP000308197"/>
    </source>
</evidence>
<proteinExistence type="predicted"/>
<keyword evidence="2" id="KW-1185">Reference proteome</keyword>
<reference evidence="1 2" key="1">
    <citation type="journal article" date="2019" name="Nat. Ecol. Evol.">
        <title>Megaphylogeny resolves global patterns of mushroom evolution.</title>
        <authorList>
            <person name="Varga T."/>
            <person name="Krizsan K."/>
            <person name="Foldi C."/>
            <person name="Dima B."/>
            <person name="Sanchez-Garcia M."/>
            <person name="Sanchez-Ramirez S."/>
            <person name="Szollosi G.J."/>
            <person name="Szarkandi J.G."/>
            <person name="Papp V."/>
            <person name="Albert L."/>
            <person name="Andreopoulos W."/>
            <person name="Angelini C."/>
            <person name="Antonin V."/>
            <person name="Barry K.W."/>
            <person name="Bougher N.L."/>
            <person name="Buchanan P."/>
            <person name="Buyck B."/>
            <person name="Bense V."/>
            <person name="Catcheside P."/>
            <person name="Chovatia M."/>
            <person name="Cooper J."/>
            <person name="Damon W."/>
            <person name="Desjardin D."/>
            <person name="Finy P."/>
            <person name="Geml J."/>
            <person name="Haridas S."/>
            <person name="Hughes K."/>
            <person name="Justo A."/>
            <person name="Karasinski D."/>
            <person name="Kautmanova I."/>
            <person name="Kiss B."/>
            <person name="Kocsube S."/>
            <person name="Kotiranta H."/>
            <person name="LaButti K.M."/>
            <person name="Lechner B.E."/>
            <person name="Liimatainen K."/>
            <person name="Lipzen A."/>
            <person name="Lukacs Z."/>
            <person name="Mihaltcheva S."/>
            <person name="Morgado L.N."/>
            <person name="Niskanen T."/>
            <person name="Noordeloos M.E."/>
            <person name="Ohm R.A."/>
            <person name="Ortiz-Santana B."/>
            <person name="Ovrebo C."/>
            <person name="Racz N."/>
            <person name="Riley R."/>
            <person name="Savchenko A."/>
            <person name="Shiryaev A."/>
            <person name="Soop K."/>
            <person name="Spirin V."/>
            <person name="Szebenyi C."/>
            <person name="Tomsovsky M."/>
            <person name="Tulloss R.E."/>
            <person name="Uehling J."/>
            <person name="Grigoriev I.V."/>
            <person name="Vagvolgyi C."/>
            <person name="Papp T."/>
            <person name="Martin F.M."/>
            <person name="Miettinen O."/>
            <person name="Hibbett D.S."/>
            <person name="Nagy L.G."/>
        </authorList>
    </citation>
    <scope>NUCLEOTIDE SEQUENCE [LARGE SCALE GENOMIC DNA]</scope>
    <source>
        <strain evidence="1 2">HHB13444</strain>
    </source>
</reference>
<dbReference type="InParanoid" id="A0A5C3NY65"/>
<name>A0A5C3NY65_9APHY</name>